<evidence type="ECO:0000259" key="4">
    <source>
        <dbReference type="PROSITE" id="PS01124"/>
    </source>
</evidence>
<dbReference type="PROSITE" id="PS01124">
    <property type="entry name" value="HTH_ARAC_FAMILY_2"/>
    <property type="match status" value="1"/>
</dbReference>
<dbReference type="KEGG" id="eae:EAE_08945"/>
<keyword evidence="2" id="KW-0238">DNA-binding</keyword>
<gene>
    <name evidence="5" type="ordered locus">EAE_08945</name>
</gene>
<feature type="domain" description="HTH araC/xylS-type" evidence="4">
    <location>
        <begin position="152"/>
        <end position="251"/>
    </location>
</feature>
<dbReference type="OrthoDB" id="5949386at2"/>
<organism evidence="5 6">
    <name type="scientific">Klebsiella aerogenes (strain ATCC 13048 / DSM 30053 / CCUG 1429 / JCM 1235 / KCTC 2190 / NBRC 13534 / NCIMB 10102 / NCTC 10006 / CDC 819-56)</name>
    <name type="common">Enterobacter aerogenes</name>
    <dbReference type="NCBI Taxonomy" id="1028307"/>
    <lineage>
        <taxon>Bacteria</taxon>
        <taxon>Pseudomonadati</taxon>
        <taxon>Pseudomonadota</taxon>
        <taxon>Gammaproteobacteria</taxon>
        <taxon>Enterobacterales</taxon>
        <taxon>Enterobacteriaceae</taxon>
        <taxon>Klebsiella/Raoultella group</taxon>
        <taxon>Klebsiella</taxon>
    </lineage>
</organism>
<keyword evidence="6" id="KW-1185">Reference proteome</keyword>
<dbReference type="InterPro" id="IPR018060">
    <property type="entry name" value="HTH_AraC"/>
</dbReference>
<dbReference type="Pfam" id="PF12833">
    <property type="entry name" value="HTH_18"/>
    <property type="match status" value="1"/>
</dbReference>
<dbReference type="AlphaFoldDB" id="A0A0H3FPV1"/>
<sequence>MSNRDKTGEPPESIWFRCAKWVAGTDFPDQSLHWGKLMYSCVGLVKINVNGDTYLSTPEFAVWLPPQTSHQSLALTNIEYVIIHFHEKLCRHLSSEVKTLKINGIIREIIKDFSRRSVGYPSSQADKNLANVLGEQLALSDSFDCFLPLSDDEIIKKITQKMINQPDAVYTLKSWSDKIGLSERTLSRRFLLSTGINFNEWSIRRKVLLAIILLQEGKSVKYVSSSLGYHDPSAFIAMFRKRMGISPGQLD</sequence>
<dbReference type="InterPro" id="IPR009057">
    <property type="entry name" value="Homeodomain-like_sf"/>
</dbReference>
<keyword evidence="1" id="KW-0805">Transcription regulation</keyword>
<keyword evidence="3" id="KW-0804">Transcription</keyword>
<dbReference type="PANTHER" id="PTHR11019:SF190">
    <property type="entry name" value="ARAC-FAMILY REGULATORY PROTEIN"/>
    <property type="match status" value="1"/>
</dbReference>
<evidence type="ECO:0000256" key="3">
    <source>
        <dbReference type="ARBA" id="ARBA00023163"/>
    </source>
</evidence>
<accession>A0A0H3FPV1</accession>
<dbReference type="PROSITE" id="PS00041">
    <property type="entry name" value="HTH_ARAC_FAMILY_1"/>
    <property type="match status" value="1"/>
</dbReference>
<dbReference type="InterPro" id="IPR018062">
    <property type="entry name" value="HTH_AraC-typ_CS"/>
</dbReference>
<protein>
    <submittedName>
        <fullName evidence="5">Transcriptional regulator protein</fullName>
    </submittedName>
</protein>
<dbReference type="SMART" id="SM00342">
    <property type="entry name" value="HTH_ARAC"/>
    <property type="match status" value="1"/>
</dbReference>
<dbReference type="GeneID" id="93309967"/>
<reference evidence="5 6" key="1">
    <citation type="journal article" date="2012" name="J. Bacteriol.">
        <title>Complete genome sequence of Enterobacter aerogenes KCTC 2190.</title>
        <authorList>
            <person name="Shin S.H."/>
            <person name="Kim S."/>
            <person name="Kim J.Y."/>
            <person name="Lee S."/>
            <person name="Um Y."/>
            <person name="Oh M.K."/>
            <person name="Kim Y.R."/>
            <person name="Lee J."/>
            <person name="Yang K.S."/>
        </authorList>
    </citation>
    <scope>NUCLEOTIDE SEQUENCE [LARGE SCALE GENOMIC DNA]</scope>
    <source>
        <strain evidence="5 6">KCTC 2190</strain>
    </source>
</reference>
<name>A0A0H3FPV1_KLEAK</name>
<dbReference type="SUPFAM" id="SSF46689">
    <property type="entry name" value="Homeodomain-like"/>
    <property type="match status" value="1"/>
</dbReference>
<dbReference type="HOGENOM" id="CLU_000445_87_0_6"/>
<dbReference type="eggNOG" id="COG2207">
    <property type="taxonomic scope" value="Bacteria"/>
</dbReference>
<dbReference type="PANTHER" id="PTHR11019">
    <property type="entry name" value="HTH-TYPE TRANSCRIPTIONAL REGULATOR NIMR"/>
    <property type="match status" value="1"/>
</dbReference>
<dbReference type="Gene3D" id="1.10.10.60">
    <property type="entry name" value="Homeodomain-like"/>
    <property type="match status" value="1"/>
</dbReference>
<proteinExistence type="predicted"/>
<evidence type="ECO:0000256" key="2">
    <source>
        <dbReference type="ARBA" id="ARBA00023125"/>
    </source>
</evidence>
<dbReference type="GO" id="GO:0043565">
    <property type="term" value="F:sequence-specific DNA binding"/>
    <property type="evidence" value="ECO:0007669"/>
    <property type="project" value="InterPro"/>
</dbReference>
<dbReference type="EMBL" id="CP002824">
    <property type="protein sequence ID" value="AEG96711.1"/>
    <property type="molecule type" value="Genomic_DNA"/>
</dbReference>
<dbReference type="RefSeq" id="WP_015704115.1">
    <property type="nucleotide sequence ID" value="NC_015663.1"/>
</dbReference>
<evidence type="ECO:0000313" key="6">
    <source>
        <dbReference type="Proteomes" id="UP000008881"/>
    </source>
</evidence>
<dbReference type="GO" id="GO:0003700">
    <property type="term" value="F:DNA-binding transcription factor activity"/>
    <property type="evidence" value="ECO:0007669"/>
    <property type="project" value="InterPro"/>
</dbReference>
<evidence type="ECO:0000313" key="5">
    <source>
        <dbReference type="EMBL" id="AEG96711.1"/>
    </source>
</evidence>
<dbReference type="Proteomes" id="UP000008881">
    <property type="component" value="Chromosome"/>
</dbReference>
<evidence type="ECO:0000256" key="1">
    <source>
        <dbReference type="ARBA" id="ARBA00023015"/>
    </source>
</evidence>